<dbReference type="HOGENOM" id="CLU_2814681_0_0_1"/>
<dbReference type="EMBL" id="GL379887">
    <property type="protein sequence ID" value="EGT31657.1"/>
    <property type="molecule type" value="Genomic_DNA"/>
</dbReference>
<reference evidence="3" key="1">
    <citation type="submission" date="2011-07" db="EMBL/GenBank/DDBJ databases">
        <authorList>
            <consortium name="Caenorhabditis brenneri Sequencing and Analysis Consortium"/>
            <person name="Wilson R.K."/>
        </authorList>
    </citation>
    <scope>NUCLEOTIDE SEQUENCE [LARGE SCALE GENOMIC DNA]</scope>
    <source>
        <strain evidence="3">PB2801</strain>
    </source>
</reference>
<evidence type="ECO:0000313" key="3">
    <source>
        <dbReference type="Proteomes" id="UP000008068"/>
    </source>
</evidence>
<evidence type="ECO:0000256" key="1">
    <source>
        <dbReference type="SAM" id="MobiDB-lite"/>
    </source>
</evidence>
<feature type="compositionally biased region" description="Basic and acidic residues" evidence="1">
    <location>
        <begin position="1"/>
        <end position="12"/>
    </location>
</feature>
<gene>
    <name evidence="2" type="ORF">CAEBREN_05260</name>
</gene>
<protein>
    <submittedName>
        <fullName evidence="2">Uncharacterized protein</fullName>
    </submittedName>
</protein>
<sequence length="67" mass="7549">MSEASKRGRENSNSDESPTVKRTAPVPEGMVRVPVLPAKVIKLKHLFEDVSTLDDDEDDAHFSEKRR</sequence>
<organism evidence="3">
    <name type="scientific">Caenorhabditis brenneri</name>
    <name type="common">Nematode worm</name>
    <dbReference type="NCBI Taxonomy" id="135651"/>
    <lineage>
        <taxon>Eukaryota</taxon>
        <taxon>Metazoa</taxon>
        <taxon>Ecdysozoa</taxon>
        <taxon>Nematoda</taxon>
        <taxon>Chromadorea</taxon>
        <taxon>Rhabditida</taxon>
        <taxon>Rhabditina</taxon>
        <taxon>Rhabditomorpha</taxon>
        <taxon>Rhabditoidea</taxon>
        <taxon>Rhabditidae</taxon>
        <taxon>Peloderinae</taxon>
        <taxon>Caenorhabditis</taxon>
    </lineage>
</organism>
<dbReference type="InParanoid" id="G0NI37"/>
<proteinExistence type="predicted"/>
<keyword evidence="3" id="KW-1185">Reference proteome</keyword>
<feature type="region of interest" description="Disordered" evidence="1">
    <location>
        <begin position="1"/>
        <end position="29"/>
    </location>
</feature>
<name>G0NI37_CAEBE</name>
<accession>G0NI37</accession>
<dbReference type="Proteomes" id="UP000008068">
    <property type="component" value="Unassembled WGS sequence"/>
</dbReference>
<evidence type="ECO:0000313" key="2">
    <source>
        <dbReference type="EMBL" id="EGT31657.1"/>
    </source>
</evidence>
<dbReference type="AlphaFoldDB" id="G0NI37"/>